<feature type="transmembrane region" description="Helical" evidence="6">
    <location>
        <begin position="162"/>
        <end position="185"/>
    </location>
</feature>
<feature type="transmembrane region" description="Helical" evidence="6">
    <location>
        <begin position="488"/>
        <end position="507"/>
    </location>
</feature>
<organism evidence="7 8">
    <name type="scientific">Phaeosphaeria nodorum (strain SN15 / ATCC MYA-4574 / FGSC 10173)</name>
    <name type="common">Glume blotch fungus</name>
    <name type="synonym">Parastagonospora nodorum</name>
    <dbReference type="NCBI Taxonomy" id="321614"/>
    <lineage>
        <taxon>Eukaryota</taxon>
        <taxon>Fungi</taxon>
        <taxon>Dikarya</taxon>
        <taxon>Ascomycota</taxon>
        <taxon>Pezizomycotina</taxon>
        <taxon>Dothideomycetes</taxon>
        <taxon>Pleosporomycetidae</taxon>
        <taxon>Pleosporales</taxon>
        <taxon>Pleosporineae</taxon>
        <taxon>Phaeosphaeriaceae</taxon>
        <taxon>Parastagonospora</taxon>
    </lineage>
</organism>
<dbReference type="KEGG" id="pno:SNOG_14919"/>
<dbReference type="Gene3D" id="1.20.1250.20">
    <property type="entry name" value="MFS general substrate transporter like domains"/>
    <property type="match status" value="1"/>
</dbReference>
<evidence type="ECO:0000256" key="6">
    <source>
        <dbReference type="SAM" id="Phobius"/>
    </source>
</evidence>
<comment type="subcellular location">
    <subcellularLocation>
        <location evidence="1">Membrane</location>
        <topology evidence="1">Multi-pass membrane protein</topology>
    </subcellularLocation>
</comment>
<evidence type="ECO:0000313" key="8">
    <source>
        <dbReference type="Proteomes" id="UP000001055"/>
    </source>
</evidence>
<evidence type="ECO:0000256" key="3">
    <source>
        <dbReference type="ARBA" id="ARBA00022692"/>
    </source>
</evidence>
<keyword evidence="3 6" id="KW-0812">Transmembrane</keyword>
<name>Q0U062_PHANO</name>
<dbReference type="GO" id="GO:0016020">
    <property type="term" value="C:membrane"/>
    <property type="evidence" value="ECO:0007669"/>
    <property type="project" value="UniProtKB-SubCell"/>
</dbReference>
<keyword evidence="2" id="KW-0813">Transport</keyword>
<dbReference type="InterPro" id="IPR011701">
    <property type="entry name" value="MFS"/>
</dbReference>
<evidence type="ECO:0008006" key="9">
    <source>
        <dbReference type="Google" id="ProtNLM"/>
    </source>
</evidence>
<evidence type="ECO:0000256" key="1">
    <source>
        <dbReference type="ARBA" id="ARBA00004141"/>
    </source>
</evidence>
<dbReference type="GO" id="GO:0022857">
    <property type="term" value="F:transmembrane transporter activity"/>
    <property type="evidence" value="ECO:0007669"/>
    <property type="project" value="InterPro"/>
</dbReference>
<dbReference type="AlphaFoldDB" id="Q0U062"/>
<proteinExistence type="predicted"/>
<dbReference type="VEuPathDB" id="FungiDB:JI435_110870"/>
<dbReference type="EMBL" id="CH445358">
    <property type="protein sequence ID" value="EAT77771.1"/>
    <property type="molecule type" value="Genomic_DNA"/>
</dbReference>
<dbReference type="InParanoid" id="Q0U062"/>
<sequence length="526" mass="57589">METPVTWASLPHKGQLVVLIFARFCEPLVRTSIVSYIYYQLKSFDPALTPKEIVEQAAILQTVFTICQCFTALIWGRVADSPRGGRKLVLIIGLLGSSKAPGLHGGIQTDFVVLSCVAFGFVSNFTQAVIVRAIEGSVNGNVAVIRTMVSEIVQDQRYKQRAFLLMPMAFNVAVVIGPVLASMVVDSSDSQIKASLDAPLLSRYPFAKPALLNGAVLLTLKPLRNKHDHGLHIAHMLSKMFRTTKKEAQYSQVPFEDLYEDESEMLLEPLEPKDTNAHVEPAILPLRRMFTRNLCLTIVCQGILEGHIGAYNTLWPSFLSLPAIGWRTNNGQNPFQFSGGLGMPVRDVALSMALLGLVGIPVQVFGYPRLSQRFGTMKLWRIFLFGFPLCYFMTPFTVILQSITSPSARGARATVWAIIVVVQALSVVSGTFVLPAQIMLTNNASPHPTALGRTHSAAVLLSSFSRSISPMLGGAVLGYSSERGMTELAWWLMCMVALGGCGLSFLVREGTGHEIWLPGDNDEESE</sequence>
<feature type="transmembrane region" description="Helical" evidence="6">
    <location>
        <begin position="58"/>
        <end position="78"/>
    </location>
</feature>
<dbReference type="OMA" id="TRYPYAL"/>
<reference evidence="8" key="1">
    <citation type="journal article" date="2007" name="Plant Cell">
        <title>Dothideomycete-plant interactions illuminated by genome sequencing and EST analysis of the wheat pathogen Stagonospora nodorum.</title>
        <authorList>
            <person name="Hane J.K."/>
            <person name="Lowe R.G."/>
            <person name="Solomon P.S."/>
            <person name="Tan K.C."/>
            <person name="Schoch C.L."/>
            <person name="Spatafora J.W."/>
            <person name="Crous P.W."/>
            <person name="Kodira C."/>
            <person name="Birren B.W."/>
            <person name="Galagan J.E."/>
            <person name="Torriani S.F."/>
            <person name="McDonald B.A."/>
            <person name="Oliver R.P."/>
        </authorList>
    </citation>
    <scope>NUCLEOTIDE SEQUENCE [LARGE SCALE GENOMIC DNA]</scope>
    <source>
        <strain evidence="8">SN15 / ATCC MYA-4574 / FGSC 10173</strain>
    </source>
</reference>
<dbReference type="Proteomes" id="UP000001055">
    <property type="component" value="Unassembled WGS sequence"/>
</dbReference>
<dbReference type="InterPro" id="IPR036259">
    <property type="entry name" value="MFS_trans_sf"/>
</dbReference>
<keyword evidence="4 6" id="KW-1133">Transmembrane helix</keyword>
<evidence type="ECO:0000256" key="2">
    <source>
        <dbReference type="ARBA" id="ARBA00022448"/>
    </source>
</evidence>
<protein>
    <recommendedName>
        <fullName evidence="9">Major facilitator superfamily (MFS) profile domain-containing protein</fullName>
    </recommendedName>
</protein>
<dbReference type="SUPFAM" id="SSF103473">
    <property type="entry name" value="MFS general substrate transporter"/>
    <property type="match status" value="1"/>
</dbReference>
<dbReference type="PANTHER" id="PTHR23504:SF6">
    <property type="entry name" value="MULTIDRUG TRANSPORTER, PUTATIVE (AFU_ORTHOLOGUE AFUA_4G08740)-RELATED"/>
    <property type="match status" value="1"/>
</dbReference>
<feature type="transmembrane region" description="Helical" evidence="6">
    <location>
        <begin position="457"/>
        <end position="476"/>
    </location>
</feature>
<gene>
    <name evidence="7" type="ORF">SNOG_14919</name>
</gene>
<dbReference type="PANTHER" id="PTHR23504">
    <property type="entry name" value="MAJOR FACILITATOR SUPERFAMILY DOMAIN-CONTAINING PROTEIN 10"/>
    <property type="match status" value="1"/>
</dbReference>
<accession>Q0U062</accession>
<feature type="transmembrane region" description="Helical" evidence="6">
    <location>
        <begin position="379"/>
        <end position="403"/>
    </location>
</feature>
<evidence type="ECO:0000313" key="7">
    <source>
        <dbReference type="EMBL" id="EAT77771.1"/>
    </source>
</evidence>
<dbReference type="VEuPathDB" id="FungiDB:JI435_431200"/>
<evidence type="ECO:0000256" key="4">
    <source>
        <dbReference type="ARBA" id="ARBA00022989"/>
    </source>
</evidence>
<feature type="transmembrane region" description="Helical" evidence="6">
    <location>
        <begin position="415"/>
        <end position="436"/>
    </location>
</feature>
<feature type="transmembrane region" description="Helical" evidence="6">
    <location>
        <begin position="348"/>
        <end position="367"/>
    </location>
</feature>
<dbReference type="RefSeq" id="XP_001805089.1">
    <property type="nucleotide sequence ID" value="XM_001805037.1"/>
</dbReference>
<dbReference type="GeneID" id="5982016"/>
<evidence type="ECO:0000256" key="5">
    <source>
        <dbReference type="ARBA" id="ARBA00023136"/>
    </source>
</evidence>
<keyword evidence="5 6" id="KW-0472">Membrane</keyword>
<dbReference type="Pfam" id="PF07690">
    <property type="entry name" value="MFS_1"/>
    <property type="match status" value="1"/>
</dbReference>